<reference evidence="2 3" key="1">
    <citation type="journal article" date="2018" name="Front. Microbiol.">
        <title>An Investigation of an Acute Gastroenteritis Outbreak: Cronobacter sakazakii, a Potential Cause of Food-Borne Illness.</title>
        <authorList>
            <person name="Yong W."/>
            <person name="Guo B."/>
            <person name="Shi X."/>
            <person name="Cheng T."/>
            <person name="Chen M."/>
            <person name="Jiang X."/>
            <person name="Ye Y."/>
            <person name="Wang J."/>
            <person name="Xie G."/>
            <person name="Ding J."/>
        </authorList>
    </citation>
    <scope>NUCLEOTIDE SEQUENCE [LARGE SCALE GENOMIC DNA]</scope>
    <source>
        <strain evidence="2 3">S1</strain>
    </source>
</reference>
<protein>
    <submittedName>
        <fullName evidence="2">Uncharacterized protein</fullName>
    </submittedName>
</protein>
<evidence type="ECO:0000256" key="1">
    <source>
        <dbReference type="SAM" id="MobiDB-lite"/>
    </source>
</evidence>
<proteinExistence type="predicted"/>
<dbReference type="EMBL" id="PQJL01000024">
    <property type="protein sequence ID" value="ROW58713.1"/>
    <property type="molecule type" value="Genomic_DNA"/>
</dbReference>
<organism evidence="2 3">
    <name type="scientific">Cronobacter malonaticus</name>
    <dbReference type="NCBI Taxonomy" id="413503"/>
    <lineage>
        <taxon>Bacteria</taxon>
        <taxon>Pseudomonadati</taxon>
        <taxon>Pseudomonadota</taxon>
        <taxon>Gammaproteobacteria</taxon>
        <taxon>Enterobacterales</taxon>
        <taxon>Enterobacteriaceae</taxon>
        <taxon>Cronobacter</taxon>
    </lineage>
</organism>
<evidence type="ECO:0000313" key="3">
    <source>
        <dbReference type="Proteomes" id="UP000285793"/>
    </source>
</evidence>
<feature type="region of interest" description="Disordered" evidence="1">
    <location>
        <begin position="1"/>
        <end position="42"/>
    </location>
</feature>
<gene>
    <name evidence="2" type="ORF">C3E80_20040</name>
</gene>
<comment type="caution">
    <text evidence="2">The sequence shown here is derived from an EMBL/GenBank/DDBJ whole genome shotgun (WGS) entry which is preliminary data.</text>
</comment>
<evidence type="ECO:0000313" key="2">
    <source>
        <dbReference type="EMBL" id="ROW58713.1"/>
    </source>
</evidence>
<dbReference type="AlphaFoldDB" id="A0A423XQQ3"/>
<accession>A0A423XQQ3</accession>
<name>A0A423XQQ3_9ENTR</name>
<dbReference type="Proteomes" id="UP000285793">
    <property type="component" value="Unassembled WGS sequence"/>
</dbReference>
<sequence length="69" mass="7360">MSESLTSVAGVSARRQRSHGAKDDPQRRQKNTCPRAGTKTGLFDNKCGASLNVMSMVCDEAEATSVCGR</sequence>